<gene>
    <name evidence="1" type="ORF">PS880_00270</name>
</gene>
<dbReference type="AlphaFoldDB" id="A0A5E7GN65"/>
<dbReference type="EMBL" id="CABVIH010000001">
    <property type="protein sequence ID" value="VVO50283.1"/>
    <property type="molecule type" value="Genomic_DNA"/>
</dbReference>
<protein>
    <submittedName>
        <fullName evidence="1">Uncharacterized protein</fullName>
    </submittedName>
</protein>
<sequence>MAVGLTCEAVHKSMSENYDPQRKNGTRRYRFFVLPRIQYPQNRRSEF</sequence>
<reference evidence="1 2" key="1">
    <citation type="submission" date="2019-09" db="EMBL/GenBank/DDBJ databases">
        <authorList>
            <person name="Chandra G."/>
            <person name="Truman W A."/>
        </authorList>
    </citation>
    <scope>NUCLEOTIDE SEQUENCE [LARGE SCALE GENOMIC DNA]</scope>
    <source>
        <strain evidence="1">PS880</strain>
    </source>
</reference>
<evidence type="ECO:0000313" key="2">
    <source>
        <dbReference type="Proteomes" id="UP000375525"/>
    </source>
</evidence>
<accession>A0A5E7GN65</accession>
<dbReference type="Proteomes" id="UP000375525">
    <property type="component" value="Unassembled WGS sequence"/>
</dbReference>
<name>A0A5E7GN65_PSEFL</name>
<proteinExistence type="predicted"/>
<organism evidence="1 2">
    <name type="scientific">Pseudomonas fluorescens</name>
    <dbReference type="NCBI Taxonomy" id="294"/>
    <lineage>
        <taxon>Bacteria</taxon>
        <taxon>Pseudomonadati</taxon>
        <taxon>Pseudomonadota</taxon>
        <taxon>Gammaproteobacteria</taxon>
        <taxon>Pseudomonadales</taxon>
        <taxon>Pseudomonadaceae</taxon>
        <taxon>Pseudomonas</taxon>
    </lineage>
</organism>
<evidence type="ECO:0000313" key="1">
    <source>
        <dbReference type="EMBL" id="VVO50283.1"/>
    </source>
</evidence>